<evidence type="ECO:0000256" key="6">
    <source>
        <dbReference type="SAM" id="MobiDB-lite"/>
    </source>
</evidence>
<dbReference type="RefSeq" id="WP_232242720.1">
    <property type="nucleotide sequence ID" value="NZ_JBHEZZ010000031.1"/>
</dbReference>
<dbReference type="InterPro" id="IPR015443">
    <property type="entry name" value="Aldose_1-epimerase"/>
</dbReference>
<name>A0ABV6UYR8_9ACTN</name>
<evidence type="ECO:0000313" key="7">
    <source>
        <dbReference type="EMBL" id="MFC1406601.1"/>
    </source>
</evidence>
<dbReference type="Gene3D" id="2.70.98.10">
    <property type="match status" value="1"/>
</dbReference>
<sequence>MLSSAQPQSSQPHTPVRESFGALADGTPVHRWILTDARGTSAAVLEYGAVLHTVHLPDPDGGTEEAVNVVLGHPDLGGYLAERPPFFGATIGRFGNRIADGRFTLDGRTHQVPLSDTPRANALHGGDQGFDARLWSAEPVEVDGGSGVELSLVSPDGDQGFPGTLRATVRYSLAEGRLRIDYRATTSAPTVVNLTNHSYLNLAGEGCDSVLDHELTLAAAGYLPVDRELRPLAGPPAPVAGTPFDFTAPRLLGERIHDEDGQLAIAGGYDHCWALDGGRTDAPRVVAVLRHPGSGRVLTLSTTEPGIQVYSGNGLDGSLTGPSGRGYGRYSGVALETQHFPDSPNRGDYPSTVLRPGEEYRSCTVYDFGVPGSGGN</sequence>
<dbReference type="GO" id="GO:0016853">
    <property type="term" value="F:isomerase activity"/>
    <property type="evidence" value="ECO:0007669"/>
    <property type="project" value="UniProtKB-KW"/>
</dbReference>
<evidence type="ECO:0000256" key="2">
    <source>
        <dbReference type="ARBA" id="ARBA00006206"/>
    </source>
</evidence>
<dbReference type="PANTHER" id="PTHR10091:SF0">
    <property type="entry name" value="GALACTOSE MUTAROTASE"/>
    <property type="match status" value="1"/>
</dbReference>
<dbReference type="Proteomes" id="UP001592528">
    <property type="component" value="Unassembled WGS sequence"/>
</dbReference>
<keyword evidence="8" id="KW-1185">Reference proteome</keyword>
<comment type="pathway">
    <text evidence="1 5">Carbohydrate metabolism; hexose metabolism.</text>
</comment>
<dbReference type="InterPro" id="IPR047215">
    <property type="entry name" value="Galactose_mutarotase-like"/>
</dbReference>
<reference evidence="7 8" key="1">
    <citation type="submission" date="2024-09" db="EMBL/GenBank/DDBJ databases">
        <authorList>
            <person name="Lee S.D."/>
        </authorList>
    </citation>
    <scope>NUCLEOTIDE SEQUENCE [LARGE SCALE GENOMIC DNA]</scope>
    <source>
        <strain evidence="7 8">N1-5</strain>
    </source>
</reference>
<evidence type="ECO:0000256" key="5">
    <source>
        <dbReference type="PIRNR" id="PIRNR005096"/>
    </source>
</evidence>
<dbReference type="PIRSF" id="PIRSF005096">
    <property type="entry name" value="GALM"/>
    <property type="match status" value="1"/>
</dbReference>
<feature type="compositionally biased region" description="Polar residues" evidence="6">
    <location>
        <begin position="1"/>
        <end position="13"/>
    </location>
</feature>
<dbReference type="NCBIfam" id="NF008277">
    <property type="entry name" value="PRK11055.1"/>
    <property type="match status" value="1"/>
</dbReference>
<dbReference type="InterPro" id="IPR011013">
    <property type="entry name" value="Gal_mutarotase_sf_dom"/>
</dbReference>
<dbReference type="InterPro" id="IPR014718">
    <property type="entry name" value="GH-type_carb-bd"/>
</dbReference>
<evidence type="ECO:0000313" key="8">
    <source>
        <dbReference type="Proteomes" id="UP001592528"/>
    </source>
</evidence>
<feature type="region of interest" description="Disordered" evidence="6">
    <location>
        <begin position="1"/>
        <end position="21"/>
    </location>
</feature>
<evidence type="ECO:0000256" key="4">
    <source>
        <dbReference type="ARBA" id="ARBA00023277"/>
    </source>
</evidence>
<accession>A0ABV6UYR8</accession>
<dbReference type="EC" id="5.1.3.3" evidence="5"/>
<evidence type="ECO:0000256" key="3">
    <source>
        <dbReference type="ARBA" id="ARBA00023235"/>
    </source>
</evidence>
<gene>
    <name evidence="7" type="ORF">ACEZDJ_35450</name>
</gene>
<comment type="catalytic activity">
    <reaction evidence="5">
        <text>alpha-D-glucose = beta-D-glucose</text>
        <dbReference type="Rhea" id="RHEA:10264"/>
        <dbReference type="ChEBI" id="CHEBI:15903"/>
        <dbReference type="ChEBI" id="CHEBI:17925"/>
        <dbReference type="EC" id="5.1.3.3"/>
    </reaction>
</comment>
<dbReference type="PANTHER" id="PTHR10091">
    <property type="entry name" value="ALDOSE-1-EPIMERASE"/>
    <property type="match status" value="1"/>
</dbReference>
<comment type="similarity">
    <text evidence="2 5">Belongs to the aldose epimerase family.</text>
</comment>
<keyword evidence="3 5" id="KW-0413">Isomerase</keyword>
<organism evidence="7 8">
    <name type="scientific">Streptacidiphilus cavernicola</name>
    <dbReference type="NCBI Taxonomy" id="3342716"/>
    <lineage>
        <taxon>Bacteria</taxon>
        <taxon>Bacillati</taxon>
        <taxon>Actinomycetota</taxon>
        <taxon>Actinomycetes</taxon>
        <taxon>Kitasatosporales</taxon>
        <taxon>Streptomycetaceae</taxon>
        <taxon>Streptacidiphilus</taxon>
    </lineage>
</organism>
<dbReference type="SUPFAM" id="SSF74650">
    <property type="entry name" value="Galactose mutarotase-like"/>
    <property type="match status" value="1"/>
</dbReference>
<proteinExistence type="inferred from homology"/>
<evidence type="ECO:0000256" key="1">
    <source>
        <dbReference type="ARBA" id="ARBA00005028"/>
    </source>
</evidence>
<dbReference type="Pfam" id="PF01263">
    <property type="entry name" value="Aldose_epim"/>
    <property type="match status" value="1"/>
</dbReference>
<dbReference type="EMBL" id="JBHEZZ010000031">
    <property type="protein sequence ID" value="MFC1406601.1"/>
    <property type="molecule type" value="Genomic_DNA"/>
</dbReference>
<protein>
    <recommendedName>
        <fullName evidence="5">Aldose 1-epimerase</fullName>
        <ecNumber evidence="5">5.1.3.3</ecNumber>
    </recommendedName>
</protein>
<dbReference type="CDD" id="cd09019">
    <property type="entry name" value="galactose_mutarotase_like"/>
    <property type="match status" value="1"/>
</dbReference>
<comment type="caution">
    <text evidence="7">The sequence shown here is derived from an EMBL/GenBank/DDBJ whole genome shotgun (WGS) entry which is preliminary data.</text>
</comment>
<dbReference type="InterPro" id="IPR008183">
    <property type="entry name" value="Aldose_1/G6P_1-epimerase"/>
</dbReference>
<keyword evidence="4 5" id="KW-0119">Carbohydrate metabolism</keyword>